<keyword evidence="2" id="KW-1185">Reference proteome</keyword>
<reference evidence="1 2" key="1">
    <citation type="submission" date="2018-08" db="EMBL/GenBank/DDBJ databases">
        <title>Fulvimarina sp. 85, whole genome shotgun sequence.</title>
        <authorList>
            <person name="Tuo L."/>
        </authorList>
    </citation>
    <scope>NUCLEOTIDE SEQUENCE [LARGE SCALE GENOMIC DNA]</scope>
    <source>
        <strain evidence="1 2">85</strain>
    </source>
</reference>
<dbReference type="Proteomes" id="UP000264310">
    <property type="component" value="Unassembled WGS sequence"/>
</dbReference>
<gene>
    <name evidence="1" type="ORF">DYI37_03130</name>
</gene>
<dbReference type="EMBL" id="QURL01000001">
    <property type="protein sequence ID" value="RFC66451.1"/>
    <property type="molecule type" value="Genomic_DNA"/>
</dbReference>
<evidence type="ECO:0000313" key="1">
    <source>
        <dbReference type="EMBL" id="RFC66451.1"/>
    </source>
</evidence>
<organism evidence="1 2">
    <name type="scientific">Fulvimarina endophytica</name>
    <dbReference type="NCBI Taxonomy" id="2293836"/>
    <lineage>
        <taxon>Bacteria</taxon>
        <taxon>Pseudomonadati</taxon>
        <taxon>Pseudomonadota</taxon>
        <taxon>Alphaproteobacteria</taxon>
        <taxon>Hyphomicrobiales</taxon>
        <taxon>Aurantimonadaceae</taxon>
        <taxon>Fulvimarina</taxon>
    </lineage>
</organism>
<dbReference type="AlphaFoldDB" id="A0A371XB83"/>
<sequence length="149" mass="16236">MGDFAAKVAAFVGATKKEIKQVVVQSVVELEAEAMMNLNKLTKRDTGNLINSFTVTIGSPAMQVSAETMSEGVSAAAAAAGFELGQTIHLNVRAQYARRIEYGFVGVDSLGRYYDQQPRPYLRMASQNWDEIVSRNARRAQARAGFAQS</sequence>
<dbReference type="RefSeq" id="WP_116681704.1">
    <property type="nucleotide sequence ID" value="NZ_QURL01000001.1"/>
</dbReference>
<proteinExistence type="predicted"/>
<comment type="caution">
    <text evidence="1">The sequence shown here is derived from an EMBL/GenBank/DDBJ whole genome shotgun (WGS) entry which is preliminary data.</text>
</comment>
<dbReference type="OrthoDB" id="982480at2"/>
<evidence type="ECO:0000313" key="2">
    <source>
        <dbReference type="Proteomes" id="UP000264310"/>
    </source>
</evidence>
<name>A0A371XB83_9HYPH</name>
<protein>
    <submittedName>
        <fullName evidence="1">HK97 gp10 family phage protein</fullName>
    </submittedName>
</protein>
<accession>A0A371XB83</accession>